<dbReference type="SMART" id="SM00220">
    <property type="entry name" value="S_TKc"/>
    <property type="match status" value="1"/>
</dbReference>
<feature type="domain" description="FHA" evidence="6">
    <location>
        <begin position="183"/>
        <end position="235"/>
    </location>
</feature>
<evidence type="ECO:0000256" key="1">
    <source>
        <dbReference type="ARBA" id="ARBA00005575"/>
    </source>
</evidence>
<organism evidence="8 9">
    <name type="scientific">Ceratocystis lukuohia</name>
    <dbReference type="NCBI Taxonomy" id="2019550"/>
    <lineage>
        <taxon>Eukaryota</taxon>
        <taxon>Fungi</taxon>
        <taxon>Dikarya</taxon>
        <taxon>Ascomycota</taxon>
        <taxon>Pezizomycotina</taxon>
        <taxon>Sordariomycetes</taxon>
        <taxon>Hypocreomycetidae</taxon>
        <taxon>Microascales</taxon>
        <taxon>Ceratocystidaceae</taxon>
        <taxon>Ceratocystis</taxon>
    </lineage>
</organism>
<evidence type="ECO:0000256" key="4">
    <source>
        <dbReference type="PROSITE-ProRule" id="PRU10141"/>
    </source>
</evidence>
<dbReference type="InterPro" id="IPR011009">
    <property type="entry name" value="Kinase-like_dom_sf"/>
</dbReference>
<keyword evidence="9" id="KW-1185">Reference proteome</keyword>
<evidence type="ECO:0000256" key="3">
    <source>
        <dbReference type="ARBA" id="ARBA00022840"/>
    </source>
</evidence>
<dbReference type="InterPro" id="IPR000719">
    <property type="entry name" value="Prot_kinase_dom"/>
</dbReference>
<dbReference type="EMBL" id="JABSNW010000009">
    <property type="protein sequence ID" value="KAL2884835.1"/>
    <property type="molecule type" value="Genomic_DNA"/>
</dbReference>
<comment type="similarity">
    <text evidence="1">Belongs to the protein kinase superfamily. CAMK Ser/Thr protein kinase family. CHEK2 subfamily.</text>
</comment>
<dbReference type="SUPFAM" id="SSF56112">
    <property type="entry name" value="Protein kinase-like (PK-like)"/>
    <property type="match status" value="1"/>
</dbReference>
<dbReference type="PROSITE" id="PS00107">
    <property type="entry name" value="PROTEIN_KINASE_ATP"/>
    <property type="match status" value="1"/>
</dbReference>
<protein>
    <submittedName>
        <fullName evidence="8">Serine/threonine-protein kinase chk2</fullName>
    </submittedName>
</protein>
<dbReference type="Gene3D" id="1.10.510.10">
    <property type="entry name" value="Transferase(Phosphotransferase) domain 1"/>
    <property type="match status" value="1"/>
</dbReference>
<keyword evidence="3 4" id="KW-0067">ATP-binding</keyword>
<dbReference type="CDD" id="cd05117">
    <property type="entry name" value="STKc_CAMK"/>
    <property type="match status" value="1"/>
</dbReference>
<dbReference type="GO" id="GO:0016301">
    <property type="term" value="F:kinase activity"/>
    <property type="evidence" value="ECO:0007669"/>
    <property type="project" value="UniProtKB-KW"/>
</dbReference>
<dbReference type="PROSITE" id="PS50011">
    <property type="entry name" value="PROTEIN_KINASE_DOM"/>
    <property type="match status" value="1"/>
</dbReference>
<keyword evidence="2 4" id="KW-0547">Nucleotide-binding</keyword>
<keyword evidence="8" id="KW-0418">Kinase</keyword>
<feature type="compositionally biased region" description="Basic and acidic residues" evidence="5">
    <location>
        <begin position="643"/>
        <end position="685"/>
    </location>
</feature>
<dbReference type="InterPro" id="IPR000253">
    <property type="entry name" value="FHA_dom"/>
</dbReference>
<reference evidence="8 9" key="1">
    <citation type="submission" date="2020-05" db="EMBL/GenBank/DDBJ databases">
        <title>Ceratocystis lukuohia genome.</title>
        <authorList>
            <person name="Harrington T.C."/>
            <person name="Kim K."/>
            <person name="Mayers C.G."/>
        </authorList>
    </citation>
    <scope>NUCLEOTIDE SEQUENCE [LARGE SCALE GENOMIC DNA]</scope>
    <source>
        <strain evidence="8 9">C4212</strain>
    </source>
</reference>
<evidence type="ECO:0000259" key="7">
    <source>
        <dbReference type="PROSITE" id="PS50011"/>
    </source>
</evidence>
<accession>A0ABR4M983</accession>
<dbReference type="Proteomes" id="UP001610728">
    <property type="component" value="Unassembled WGS sequence"/>
</dbReference>
<proteinExistence type="inferred from homology"/>
<dbReference type="PROSITE" id="PS50006">
    <property type="entry name" value="FHA_DOMAIN"/>
    <property type="match status" value="1"/>
</dbReference>
<dbReference type="Pfam" id="PF00069">
    <property type="entry name" value="Pkinase"/>
    <property type="match status" value="1"/>
</dbReference>
<feature type="compositionally biased region" description="Low complexity" evidence="5">
    <location>
        <begin position="20"/>
        <end position="32"/>
    </location>
</feature>
<dbReference type="PANTHER" id="PTHR24347">
    <property type="entry name" value="SERINE/THREONINE-PROTEIN KINASE"/>
    <property type="match status" value="1"/>
</dbReference>
<feature type="compositionally biased region" description="Polar residues" evidence="5">
    <location>
        <begin position="583"/>
        <end position="592"/>
    </location>
</feature>
<feature type="compositionally biased region" description="Basic and acidic residues" evidence="5">
    <location>
        <begin position="595"/>
        <end position="604"/>
    </location>
</feature>
<name>A0ABR4M983_9PEZI</name>
<evidence type="ECO:0000256" key="5">
    <source>
        <dbReference type="SAM" id="MobiDB-lite"/>
    </source>
</evidence>
<feature type="region of interest" description="Disordered" evidence="5">
    <location>
        <begin position="1"/>
        <end position="59"/>
    </location>
</feature>
<feature type="region of interest" description="Disordered" evidence="5">
    <location>
        <begin position="98"/>
        <end position="119"/>
    </location>
</feature>
<feature type="domain" description="Protein kinase" evidence="7">
    <location>
        <begin position="274"/>
        <end position="536"/>
    </location>
</feature>
<evidence type="ECO:0000313" key="8">
    <source>
        <dbReference type="EMBL" id="KAL2884835.1"/>
    </source>
</evidence>
<dbReference type="InterPro" id="IPR008984">
    <property type="entry name" value="SMAD_FHA_dom_sf"/>
</dbReference>
<feature type="compositionally biased region" description="Polar residues" evidence="5">
    <location>
        <begin position="110"/>
        <end position="119"/>
    </location>
</feature>
<dbReference type="RefSeq" id="XP_070856016.1">
    <property type="nucleotide sequence ID" value="XM_071004459.1"/>
</dbReference>
<evidence type="ECO:0000313" key="9">
    <source>
        <dbReference type="Proteomes" id="UP001610728"/>
    </source>
</evidence>
<gene>
    <name evidence="8" type="ORF">HOO65_090130</name>
</gene>
<dbReference type="Pfam" id="PF00498">
    <property type="entry name" value="FHA"/>
    <property type="match status" value="1"/>
</dbReference>
<dbReference type="SMART" id="SM00240">
    <property type="entry name" value="FHA"/>
    <property type="match status" value="1"/>
</dbReference>
<dbReference type="SUPFAM" id="SSF49879">
    <property type="entry name" value="SMAD/FHA domain"/>
    <property type="match status" value="1"/>
</dbReference>
<evidence type="ECO:0000259" key="6">
    <source>
        <dbReference type="PROSITE" id="PS50006"/>
    </source>
</evidence>
<feature type="binding site" evidence="4">
    <location>
        <position position="303"/>
    </location>
    <ligand>
        <name>ATP</name>
        <dbReference type="ChEBI" id="CHEBI:30616"/>
    </ligand>
</feature>
<sequence length="746" mass="85509">MPRARDTSPDSGARRRSRRLAAQASLSTAATSVEASSGIRRNRPANGRRANRQVSPGHDERYLASLADDDSYRDYAATPPISRNDHRPIDHVRYGRGVESRDQVHMPSSPGDTQTPSQPIARVNSQLDEVEECEQGVWGYLIVYGRGSYSRIILKREMPRPTSAQRQLGITGRPRNKITPGRFVIGRRQQETDLCISNPALSNRHCIIFLENGTNGSVILKDLSTNGTFVNNCIVGRNNHKVLKDGDRIDLCGLAFFVFHYPRGFQTSTFDSKYTMSYSLGSGQYGQVNLCFEISTGKRYAVKLFNVDHTDPQCDEALRDEIKILITLDHPNVLQIKESLYDHGAIRIVLEYMEGGELFDFIVKKGRLREDEARRLFNQIFNGVKYLHDCDIVHRDLKPENILLHRDNLNLVKIADFGLAKIVGEDSFTTTLCGTPAYVAPEVLERKHGYNRAADIWSLGVILYVSLCGFPPFSDELTSRAFPYSMQEQILQGRYEFPSPYWDPISENASDFVESMLQVNPEERLTIDECLAHPWMAGGINPADSTNGLVEGVRGLRVRRGVTRQRTMLADIAAGMRHPGDASHQQRSTPASANRCREMRPADHRRPEEFMAIGGYGDPVLLEADLSSTTEATHDITTAGAIRARDRDFADSHQRERPRDRDRQRDRERERERERESRAQDGERRNGHRERHRERDREHYRERDRDRERDPDRDRARANRRERERGDDRREYRRDGEDRRAREGRR</sequence>
<feature type="compositionally biased region" description="Basic and acidic residues" evidence="5">
    <location>
        <begin position="693"/>
        <end position="746"/>
    </location>
</feature>
<comment type="caution">
    <text evidence="8">The sequence shown here is derived from an EMBL/GenBank/DDBJ whole genome shotgun (WGS) entry which is preliminary data.</text>
</comment>
<feature type="region of interest" description="Disordered" evidence="5">
    <location>
        <begin position="575"/>
        <end position="604"/>
    </location>
</feature>
<dbReference type="InterPro" id="IPR017441">
    <property type="entry name" value="Protein_kinase_ATP_BS"/>
</dbReference>
<evidence type="ECO:0000256" key="2">
    <source>
        <dbReference type="ARBA" id="ARBA00022741"/>
    </source>
</evidence>
<dbReference type="GeneID" id="98121354"/>
<dbReference type="PROSITE" id="PS00108">
    <property type="entry name" value="PROTEIN_KINASE_ST"/>
    <property type="match status" value="1"/>
</dbReference>
<keyword evidence="8" id="KW-0808">Transferase</keyword>
<dbReference type="InterPro" id="IPR008271">
    <property type="entry name" value="Ser/Thr_kinase_AS"/>
</dbReference>
<feature type="region of interest" description="Disordered" evidence="5">
    <location>
        <begin position="635"/>
        <end position="746"/>
    </location>
</feature>
<dbReference type="Gene3D" id="2.60.200.20">
    <property type="match status" value="1"/>
</dbReference>